<sequence>MSSIFLFFIYSLGVFLIRSTSIDVGENLFANDIIVDIIFSVDIIYFKKQKKTFIFFLHFNSLQVNKQYSATDLETFMKLAANWQNTNHSILEGMDIKCEMQQYLNSPAMNMYKKRERTQNWNHQEKKFLLDLCRKDMRIIENKRLDAGLTAVKNKAWKIIHQKFSNQFGTDRTCNRLKEQWRRMKACTRNEILDYNNRLARYGPEVADRKKPSPFTFEVWEFMQEAKKACKSEALDGIDYSKIPLALEEDFEYREDEHNNEEEHDIDDSSRTPPQELGDVDIKDETNETLNDTCHDSLTNGAGGGDRLSNCTPTNRLQNDLERVSVQSPANLSACGDQQPSSSSFMGAGGNDLSGFQPSFSMNSISATLEALNALRNGQFPSAAAAAAALQNNFAAAAQHQHQQHQQQHHQQQQQLQTHLQQQSQTSSDEQLLPMKRPRTSSCSNATPAATVTADSENLEVNHGLTNFASSLSNHTKICNNDDTSPELRAFMEMQSKEHIMRMRILEVQLQTAKYSRDLVEINKTLALQKLQEYASKRMNS</sequence>
<keyword evidence="3" id="KW-0805">Transcription regulation</keyword>
<dbReference type="PANTHER" id="PTHR21411">
    <property type="entry name" value="APONTIC"/>
    <property type="match status" value="1"/>
</dbReference>
<evidence type="ECO:0000256" key="5">
    <source>
        <dbReference type="ARBA" id="ARBA00023163"/>
    </source>
</evidence>
<accession>A0A1A9VGM5</accession>
<dbReference type="STRING" id="7395.A0A1A9VGM5"/>
<dbReference type="VEuPathDB" id="VectorBase:GAUT036583"/>
<dbReference type="Proteomes" id="UP000078200">
    <property type="component" value="Unassembled WGS sequence"/>
</dbReference>
<feature type="compositionally biased region" description="Low complexity" evidence="7">
    <location>
        <begin position="396"/>
        <end position="423"/>
    </location>
</feature>
<feature type="compositionally biased region" description="Polar residues" evidence="7">
    <location>
        <begin position="288"/>
        <end position="300"/>
    </location>
</feature>
<comment type="function">
    <text evidence="6">Involved in transvection phenomena (= synapsis-dependent gene expression), where the synaptic pairing of chromosomes carrying genes with which zeste interacts influences the expression of these genes. Zeste binds to DNA and stimulates transcription from a nearby promoter.</text>
</comment>
<evidence type="ECO:0000256" key="2">
    <source>
        <dbReference type="ARBA" id="ARBA00016807"/>
    </source>
</evidence>
<evidence type="ECO:0000256" key="4">
    <source>
        <dbReference type="ARBA" id="ARBA00023125"/>
    </source>
</evidence>
<feature type="compositionally biased region" description="Polar residues" evidence="7">
    <location>
        <begin position="440"/>
        <end position="450"/>
    </location>
</feature>
<dbReference type="GO" id="GO:0003677">
    <property type="term" value="F:DNA binding"/>
    <property type="evidence" value="ECO:0007669"/>
    <property type="project" value="UniProtKB-KW"/>
</dbReference>
<evidence type="ECO:0000256" key="1">
    <source>
        <dbReference type="ARBA" id="ARBA00011764"/>
    </source>
</evidence>
<feature type="signal peptide" evidence="8">
    <location>
        <begin position="1"/>
        <end position="19"/>
    </location>
</feature>
<dbReference type="Pfam" id="PF13873">
    <property type="entry name" value="Myb_DNA-bind_5"/>
    <property type="match status" value="1"/>
</dbReference>
<proteinExistence type="predicted"/>
<evidence type="ECO:0000256" key="6">
    <source>
        <dbReference type="ARBA" id="ARBA00025466"/>
    </source>
</evidence>
<keyword evidence="5" id="KW-0804">Transcription</keyword>
<feature type="domain" description="Myb/SANT-like DNA-binding" evidence="9">
    <location>
        <begin position="117"/>
        <end position="193"/>
    </location>
</feature>
<evidence type="ECO:0000256" key="7">
    <source>
        <dbReference type="SAM" id="MobiDB-lite"/>
    </source>
</evidence>
<evidence type="ECO:0000256" key="8">
    <source>
        <dbReference type="SAM" id="SignalP"/>
    </source>
</evidence>
<reference evidence="10" key="1">
    <citation type="submission" date="2020-05" db="UniProtKB">
        <authorList>
            <consortium name="EnsemblMetazoa"/>
        </authorList>
    </citation>
    <scope>IDENTIFICATION</scope>
    <source>
        <strain evidence="10">TTRI</strain>
    </source>
</reference>
<keyword evidence="8" id="KW-0732">Signal</keyword>
<feature type="chain" id="PRO_5008399363" description="Regulatory protein zeste" evidence="8">
    <location>
        <begin position="20"/>
        <end position="541"/>
    </location>
</feature>
<dbReference type="InterPro" id="IPR028002">
    <property type="entry name" value="Myb_DNA-bind_5"/>
</dbReference>
<dbReference type="EnsemblMetazoa" id="GAUT036583-RA">
    <property type="protein sequence ID" value="GAUT036583-PA"/>
    <property type="gene ID" value="GAUT036583"/>
</dbReference>
<feature type="compositionally biased region" description="Polar residues" evidence="7">
    <location>
        <begin position="329"/>
        <end position="345"/>
    </location>
</feature>
<organism evidence="10 11">
    <name type="scientific">Glossina austeni</name>
    <name type="common">Savannah tsetse fly</name>
    <dbReference type="NCBI Taxonomy" id="7395"/>
    <lineage>
        <taxon>Eukaryota</taxon>
        <taxon>Metazoa</taxon>
        <taxon>Ecdysozoa</taxon>
        <taxon>Arthropoda</taxon>
        <taxon>Hexapoda</taxon>
        <taxon>Insecta</taxon>
        <taxon>Pterygota</taxon>
        <taxon>Neoptera</taxon>
        <taxon>Endopterygota</taxon>
        <taxon>Diptera</taxon>
        <taxon>Brachycera</taxon>
        <taxon>Muscomorpha</taxon>
        <taxon>Hippoboscoidea</taxon>
        <taxon>Glossinidae</taxon>
        <taxon>Glossina</taxon>
    </lineage>
</organism>
<dbReference type="PANTHER" id="PTHR21411:SF0">
    <property type="entry name" value="REGULATORY PROTEIN ZESTE"/>
    <property type="match status" value="1"/>
</dbReference>
<evidence type="ECO:0000313" key="11">
    <source>
        <dbReference type="Proteomes" id="UP000078200"/>
    </source>
</evidence>
<evidence type="ECO:0000256" key="3">
    <source>
        <dbReference type="ARBA" id="ARBA00023015"/>
    </source>
</evidence>
<name>A0A1A9VGM5_GLOAU</name>
<evidence type="ECO:0000313" key="10">
    <source>
        <dbReference type="EnsemblMetazoa" id="GAUT036583-PA"/>
    </source>
</evidence>
<feature type="compositionally biased region" description="Acidic residues" evidence="7">
    <location>
        <begin position="254"/>
        <end position="266"/>
    </location>
</feature>
<keyword evidence="11" id="KW-1185">Reference proteome</keyword>
<evidence type="ECO:0000259" key="9">
    <source>
        <dbReference type="Pfam" id="PF13873"/>
    </source>
</evidence>
<feature type="region of interest" description="Disordered" evidence="7">
    <location>
        <begin position="396"/>
        <end position="450"/>
    </location>
</feature>
<keyword evidence="4" id="KW-0238">DNA-binding</keyword>
<feature type="region of interest" description="Disordered" evidence="7">
    <location>
        <begin position="254"/>
        <end position="314"/>
    </location>
</feature>
<comment type="subunit">
    <text evidence="1">Self-associates forming complexes of several hundred monomers.</text>
</comment>
<feature type="region of interest" description="Disordered" evidence="7">
    <location>
        <begin position="329"/>
        <end position="350"/>
    </location>
</feature>
<protein>
    <recommendedName>
        <fullName evidence="2">Regulatory protein zeste</fullName>
    </recommendedName>
</protein>
<dbReference type="AlphaFoldDB" id="A0A1A9VGM5"/>